<dbReference type="CDD" id="cd00038">
    <property type="entry name" value="CAP_ED"/>
    <property type="match status" value="1"/>
</dbReference>
<dbReference type="InterPro" id="IPR050397">
    <property type="entry name" value="Env_Response_Regulators"/>
</dbReference>
<dbReference type="InterPro" id="IPR014710">
    <property type="entry name" value="RmlC-like_jellyroll"/>
</dbReference>
<keyword evidence="6" id="KW-1185">Reference proteome</keyword>
<dbReference type="RefSeq" id="WP_169160553.1">
    <property type="nucleotide sequence ID" value="NZ_JABBFW010000007.1"/>
</dbReference>
<evidence type="ECO:0000313" key="5">
    <source>
        <dbReference type="EMBL" id="NML15641.1"/>
    </source>
</evidence>
<keyword evidence="1" id="KW-0805">Transcription regulation</keyword>
<dbReference type="PROSITE" id="PS51063">
    <property type="entry name" value="HTH_CRP_2"/>
    <property type="match status" value="1"/>
</dbReference>
<dbReference type="Pfam" id="PF00027">
    <property type="entry name" value="cNMP_binding"/>
    <property type="match status" value="1"/>
</dbReference>
<dbReference type="InterPro" id="IPR000595">
    <property type="entry name" value="cNMP-bd_dom"/>
</dbReference>
<accession>A0A848FCF5</accession>
<dbReference type="Gene3D" id="2.60.120.10">
    <property type="entry name" value="Jelly Rolls"/>
    <property type="match status" value="1"/>
</dbReference>
<dbReference type="GO" id="GO:0005829">
    <property type="term" value="C:cytosol"/>
    <property type="evidence" value="ECO:0007669"/>
    <property type="project" value="TreeGrafter"/>
</dbReference>
<dbReference type="AlphaFoldDB" id="A0A848FCF5"/>
<reference evidence="5 6" key="1">
    <citation type="submission" date="2020-04" db="EMBL/GenBank/DDBJ databases">
        <title>Azohydromonas sp. isolated from soil.</title>
        <authorList>
            <person name="Dahal R.H."/>
        </authorList>
    </citation>
    <scope>NUCLEOTIDE SEQUENCE [LARGE SCALE GENOMIC DNA]</scope>
    <source>
        <strain evidence="5 6">G-1-1-14</strain>
    </source>
</reference>
<proteinExistence type="predicted"/>
<dbReference type="Proteomes" id="UP000574067">
    <property type="component" value="Unassembled WGS sequence"/>
</dbReference>
<dbReference type="InterPro" id="IPR012318">
    <property type="entry name" value="HTH_CRP"/>
</dbReference>
<keyword evidence="3" id="KW-0804">Transcription</keyword>
<dbReference type="PANTHER" id="PTHR24567:SF74">
    <property type="entry name" value="HTH-TYPE TRANSCRIPTIONAL REGULATOR ARCR"/>
    <property type="match status" value="1"/>
</dbReference>
<evidence type="ECO:0000313" key="6">
    <source>
        <dbReference type="Proteomes" id="UP000574067"/>
    </source>
</evidence>
<dbReference type="PANTHER" id="PTHR24567">
    <property type="entry name" value="CRP FAMILY TRANSCRIPTIONAL REGULATORY PROTEIN"/>
    <property type="match status" value="1"/>
</dbReference>
<evidence type="ECO:0000256" key="2">
    <source>
        <dbReference type="ARBA" id="ARBA00023125"/>
    </source>
</evidence>
<dbReference type="InterPro" id="IPR018490">
    <property type="entry name" value="cNMP-bd_dom_sf"/>
</dbReference>
<dbReference type="SUPFAM" id="SSF51206">
    <property type="entry name" value="cAMP-binding domain-like"/>
    <property type="match status" value="1"/>
</dbReference>
<protein>
    <submittedName>
        <fullName evidence="5">Crp/Fnr family transcriptional regulator</fullName>
    </submittedName>
</protein>
<feature type="domain" description="HTH crp-type" evidence="4">
    <location>
        <begin position="149"/>
        <end position="215"/>
    </location>
</feature>
<gene>
    <name evidence="5" type="ORF">HHL10_11740</name>
</gene>
<evidence type="ECO:0000256" key="1">
    <source>
        <dbReference type="ARBA" id="ARBA00023015"/>
    </source>
</evidence>
<dbReference type="InterPro" id="IPR036388">
    <property type="entry name" value="WH-like_DNA-bd_sf"/>
</dbReference>
<dbReference type="GO" id="GO:0003700">
    <property type="term" value="F:DNA-binding transcription factor activity"/>
    <property type="evidence" value="ECO:0007669"/>
    <property type="project" value="TreeGrafter"/>
</dbReference>
<evidence type="ECO:0000256" key="3">
    <source>
        <dbReference type="ARBA" id="ARBA00023163"/>
    </source>
</evidence>
<name>A0A848FCF5_9BURK</name>
<keyword evidence="2" id="KW-0238">DNA-binding</keyword>
<dbReference type="SMART" id="SM00419">
    <property type="entry name" value="HTH_CRP"/>
    <property type="match status" value="1"/>
</dbReference>
<dbReference type="GO" id="GO:0003677">
    <property type="term" value="F:DNA binding"/>
    <property type="evidence" value="ECO:0007669"/>
    <property type="project" value="UniProtKB-KW"/>
</dbReference>
<dbReference type="Gene3D" id="1.10.10.10">
    <property type="entry name" value="Winged helix-like DNA-binding domain superfamily/Winged helix DNA-binding domain"/>
    <property type="match status" value="1"/>
</dbReference>
<organism evidence="5 6">
    <name type="scientific">Azohydromonas caseinilytica</name>
    <dbReference type="NCBI Taxonomy" id="2728836"/>
    <lineage>
        <taxon>Bacteria</taxon>
        <taxon>Pseudomonadati</taxon>
        <taxon>Pseudomonadota</taxon>
        <taxon>Betaproteobacteria</taxon>
        <taxon>Burkholderiales</taxon>
        <taxon>Sphaerotilaceae</taxon>
        <taxon>Azohydromonas</taxon>
    </lineage>
</organism>
<comment type="caution">
    <text evidence="5">The sequence shown here is derived from an EMBL/GenBank/DDBJ whole genome shotgun (WGS) entry which is preliminary data.</text>
</comment>
<dbReference type="Pfam" id="PF13545">
    <property type="entry name" value="HTH_Crp_2"/>
    <property type="match status" value="1"/>
</dbReference>
<sequence>MNHHHADPRPEQRNQLLQGLLRKCPELASSLACEEVKAGTELYREGGPMTDVYFPTRGVVSIVVRLRDGSMVDVQTVGTEGMAGVAVSMGIGTSLHTIMQQSPGELVRIPAPPFIEALRGCEGARRLLGRYAGYSHRFISQTCVCNTHHSVKQRLCRWLLTCADRDNSDELALTQTMLGEMLGVRRQSVNEVLAEMHRGGAIEQGRSHISVLDRRQLENCACECYETMNRLYARLVVPLL</sequence>
<dbReference type="EMBL" id="JABBFW010000007">
    <property type="protein sequence ID" value="NML15641.1"/>
    <property type="molecule type" value="Genomic_DNA"/>
</dbReference>
<evidence type="ECO:0000259" key="4">
    <source>
        <dbReference type="PROSITE" id="PS51063"/>
    </source>
</evidence>
<dbReference type="SUPFAM" id="SSF46785">
    <property type="entry name" value="Winged helix' DNA-binding domain"/>
    <property type="match status" value="1"/>
</dbReference>
<dbReference type="InterPro" id="IPR036390">
    <property type="entry name" value="WH_DNA-bd_sf"/>
</dbReference>